<dbReference type="GO" id="GO:0044871">
    <property type="term" value="P:negative regulation by host of viral glycoprotein metabolic process"/>
    <property type="evidence" value="ECO:0007669"/>
    <property type="project" value="Ensembl"/>
</dbReference>
<dbReference type="OMA" id="NPNILDW"/>
<evidence type="ECO:0000256" key="9">
    <source>
        <dbReference type="ARBA" id="ARBA00038645"/>
    </source>
</evidence>
<evidence type="ECO:0000313" key="14">
    <source>
        <dbReference type="Proteomes" id="UP000007648"/>
    </source>
</evidence>
<feature type="disulfide bond" evidence="10">
    <location>
        <begin position="55"/>
        <end position="114"/>
    </location>
</feature>
<keyword evidence="3 11" id="KW-0479">Metal-binding</keyword>
<gene>
    <name evidence="13" type="primary">APCS</name>
</gene>
<dbReference type="GeneTree" id="ENSGT01100000263515"/>
<comment type="similarity">
    <text evidence="8 11">Belongs to the pentraxin family.</text>
</comment>
<dbReference type="PANTHER" id="PTHR45869">
    <property type="entry name" value="C-REACTIVE PROTEIN-RELATED"/>
    <property type="match status" value="1"/>
</dbReference>
<proteinExistence type="inferred from homology"/>
<dbReference type="GO" id="GO:0042802">
    <property type="term" value="F:identical protein binding"/>
    <property type="evidence" value="ECO:0007669"/>
    <property type="project" value="Ensembl"/>
</dbReference>
<comment type="subunit">
    <text evidence="9">Homopentamer. Pentraxin (or pentaxin) have a discoid arrangement of 5 non-covalently bound subunits.</text>
</comment>
<reference evidence="13" key="3">
    <citation type="submission" date="2025-09" db="UniProtKB">
        <authorList>
            <consortium name="Ensembl"/>
        </authorList>
    </citation>
    <scope>IDENTIFICATION</scope>
</reference>
<dbReference type="GO" id="GO:0005615">
    <property type="term" value="C:extracellular space"/>
    <property type="evidence" value="ECO:0007669"/>
    <property type="project" value="Ensembl"/>
</dbReference>
<dbReference type="OrthoDB" id="547680at2759"/>
<dbReference type="InterPro" id="IPR030476">
    <property type="entry name" value="Pentaxin_CS"/>
</dbReference>
<dbReference type="CDD" id="cd00152">
    <property type="entry name" value="PTX"/>
    <property type="match status" value="1"/>
</dbReference>
<dbReference type="PROSITE" id="PS00289">
    <property type="entry name" value="PTX_1"/>
    <property type="match status" value="1"/>
</dbReference>
<dbReference type="Proteomes" id="UP000007648">
    <property type="component" value="Unassembled WGS sequence"/>
</dbReference>
<dbReference type="GO" id="GO:0046597">
    <property type="term" value="P:host-mediated suppression of symbiont invasion"/>
    <property type="evidence" value="ECO:0007669"/>
    <property type="project" value="Ensembl"/>
</dbReference>
<dbReference type="KEGG" id="shr:100917076"/>
<dbReference type="InterPro" id="IPR051005">
    <property type="entry name" value="Pentraxin_domain"/>
</dbReference>
<evidence type="ECO:0000256" key="2">
    <source>
        <dbReference type="ARBA" id="ARBA00022525"/>
    </source>
</evidence>
<dbReference type="FunCoup" id="A0A7N4PIH7">
    <property type="interactions" value="113"/>
</dbReference>
<evidence type="ECO:0000256" key="8">
    <source>
        <dbReference type="ARBA" id="ARBA00038102"/>
    </source>
</evidence>
<dbReference type="PRINTS" id="PR00895">
    <property type="entry name" value="PENTAXIN"/>
</dbReference>
<dbReference type="PANTHER" id="PTHR45869:SF5">
    <property type="entry name" value="SERUM AMYLOID P-COMPONENT"/>
    <property type="match status" value="1"/>
</dbReference>
<dbReference type="GeneID" id="100917076"/>
<keyword evidence="14" id="KW-1185">Reference proteome</keyword>
<dbReference type="InterPro" id="IPR001759">
    <property type="entry name" value="PTX_dom"/>
</dbReference>
<keyword evidence="2" id="KW-0964">Secreted</keyword>
<keyword evidence="6 10" id="KW-1015">Disulfide bond</keyword>
<feature type="domain" description="Pentraxin (PTX)" evidence="12">
    <location>
        <begin position="24"/>
        <end position="223"/>
    </location>
</feature>
<keyword evidence="4 11" id="KW-0732">Signal</keyword>
<accession>A0A7N4PIH7</accession>
<comment type="cofactor">
    <cofactor evidence="11">
        <name>Ca(2+)</name>
        <dbReference type="ChEBI" id="CHEBI:29108"/>
    </cofactor>
    <text evidence="11">Binds 2 calcium ions per subunit.</text>
</comment>
<dbReference type="Pfam" id="PF00354">
    <property type="entry name" value="Pentaxin"/>
    <property type="match status" value="1"/>
</dbReference>
<feature type="signal peptide" evidence="11">
    <location>
        <begin position="1"/>
        <end position="20"/>
    </location>
</feature>
<evidence type="ECO:0000256" key="7">
    <source>
        <dbReference type="ARBA" id="ARBA00023180"/>
    </source>
</evidence>
<dbReference type="Ensembl" id="ENSSHAT00000043477.1">
    <property type="protein sequence ID" value="ENSSHAP00000037820.1"/>
    <property type="gene ID" value="ENSSHAG00000024036.1"/>
</dbReference>
<dbReference type="FunFam" id="2.60.120.200:FF:000070">
    <property type="entry name" value="Serum amyloid P-component"/>
    <property type="match status" value="1"/>
</dbReference>
<dbReference type="Gene3D" id="2.60.120.200">
    <property type="match status" value="1"/>
</dbReference>
<protein>
    <recommendedName>
        <fullName evidence="11">Pentraxin family member</fullName>
    </recommendedName>
</protein>
<dbReference type="PROSITE" id="PS51828">
    <property type="entry name" value="PTX_2"/>
    <property type="match status" value="1"/>
</dbReference>
<evidence type="ECO:0000256" key="4">
    <source>
        <dbReference type="ARBA" id="ARBA00022729"/>
    </source>
</evidence>
<comment type="subunit">
    <text evidence="11">Homopentamer. Pentaxin (or pentraxin) have a discoid arrangement of 5 non-covalently bound subunits.</text>
</comment>
<dbReference type="InParanoid" id="A0A7N4PIH7"/>
<evidence type="ECO:0000256" key="11">
    <source>
        <dbReference type="RuleBase" id="RU362112"/>
    </source>
</evidence>
<evidence type="ECO:0000256" key="1">
    <source>
        <dbReference type="ARBA" id="ARBA00004613"/>
    </source>
</evidence>
<comment type="subcellular location">
    <subcellularLocation>
        <location evidence="1 11">Secreted</location>
    </subcellularLocation>
</comment>
<dbReference type="SMART" id="SM00159">
    <property type="entry name" value="PTX"/>
    <property type="match status" value="1"/>
</dbReference>
<dbReference type="GO" id="GO:0045656">
    <property type="term" value="P:negative regulation of monocyte differentiation"/>
    <property type="evidence" value="ECO:0007669"/>
    <property type="project" value="Ensembl"/>
</dbReference>
<dbReference type="GO" id="GO:0001849">
    <property type="term" value="F:complement component C1q complex binding"/>
    <property type="evidence" value="ECO:0007669"/>
    <property type="project" value="Ensembl"/>
</dbReference>
<evidence type="ECO:0000256" key="5">
    <source>
        <dbReference type="ARBA" id="ARBA00022837"/>
    </source>
</evidence>
<sequence length="223" mass="25309">MERILTGILVFYSLLGTIAPTDMRSKVLVFPKETSDAHVLLIPQIEKSLENFTICLRAYTDLTRHYSLFSYATRSKDNELLLYKSQTGEYNLFIGNEKISFKVIDNLSLPVHICASWESVSGIVEMWINNKPLVRKGLKKGYLVKAEAKIILGQEQDSFGGNFSQKQSFVGEIGDVNMWDYVLSPSHIHSLYNGETYSANILDWGALNYEIKGYVVIKSPLWP</sequence>
<keyword evidence="5 11" id="KW-0106">Calcium</keyword>
<dbReference type="AlphaFoldDB" id="A0A7N4PIH7"/>
<dbReference type="SUPFAM" id="SSF49899">
    <property type="entry name" value="Concanavalin A-like lectins/glucanases"/>
    <property type="match status" value="1"/>
</dbReference>
<reference evidence="13 14" key="1">
    <citation type="journal article" date="2011" name="Proc. Natl. Acad. Sci. U.S.A.">
        <title>Genetic diversity and population structure of the endangered marsupial Sarcophilus harrisii (Tasmanian devil).</title>
        <authorList>
            <person name="Miller W."/>
            <person name="Hayes V.M."/>
            <person name="Ratan A."/>
            <person name="Petersen D.C."/>
            <person name="Wittekindt N.E."/>
            <person name="Miller J."/>
            <person name="Walenz B."/>
            <person name="Knight J."/>
            <person name="Qi J."/>
            <person name="Zhao F."/>
            <person name="Wang Q."/>
            <person name="Bedoya-Reina O.C."/>
            <person name="Katiyar N."/>
            <person name="Tomsho L.P."/>
            <person name="Kasson L.M."/>
            <person name="Hardie R.A."/>
            <person name="Woodbridge P."/>
            <person name="Tindall E.A."/>
            <person name="Bertelsen M.F."/>
            <person name="Dixon D."/>
            <person name="Pyecroft S."/>
            <person name="Helgen K.M."/>
            <person name="Lesk A.M."/>
            <person name="Pringle T.H."/>
            <person name="Patterson N."/>
            <person name="Zhang Y."/>
            <person name="Kreiss A."/>
            <person name="Woods G.M."/>
            <person name="Jones M.E."/>
            <person name="Schuster S.C."/>
        </authorList>
    </citation>
    <scope>NUCLEOTIDE SEQUENCE [LARGE SCALE GENOMIC DNA]</scope>
</reference>
<reference evidence="13" key="2">
    <citation type="submission" date="2025-08" db="UniProtKB">
        <authorList>
            <consortium name="Ensembl"/>
        </authorList>
    </citation>
    <scope>IDENTIFICATION</scope>
</reference>
<evidence type="ECO:0000256" key="6">
    <source>
        <dbReference type="ARBA" id="ARBA00023157"/>
    </source>
</evidence>
<feature type="chain" id="PRO_5029937165" description="Pentraxin family member" evidence="11">
    <location>
        <begin position="21"/>
        <end position="223"/>
    </location>
</feature>
<keyword evidence="7" id="KW-0325">Glycoprotein</keyword>
<evidence type="ECO:0000256" key="3">
    <source>
        <dbReference type="ARBA" id="ARBA00022723"/>
    </source>
</evidence>
<dbReference type="GO" id="GO:0005509">
    <property type="term" value="F:calcium ion binding"/>
    <property type="evidence" value="ECO:0007669"/>
    <property type="project" value="Ensembl"/>
</dbReference>
<evidence type="ECO:0000256" key="10">
    <source>
        <dbReference type="PROSITE-ProRule" id="PRU01172"/>
    </source>
</evidence>
<evidence type="ECO:0000259" key="12">
    <source>
        <dbReference type="PROSITE" id="PS51828"/>
    </source>
</evidence>
<organism evidence="13 14">
    <name type="scientific">Sarcophilus harrisii</name>
    <name type="common">Tasmanian devil</name>
    <name type="synonym">Sarcophilus laniarius</name>
    <dbReference type="NCBI Taxonomy" id="9305"/>
    <lineage>
        <taxon>Eukaryota</taxon>
        <taxon>Metazoa</taxon>
        <taxon>Chordata</taxon>
        <taxon>Craniata</taxon>
        <taxon>Vertebrata</taxon>
        <taxon>Euteleostomi</taxon>
        <taxon>Mammalia</taxon>
        <taxon>Metatheria</taxon>
        <taxon>Dasyuromorphia</taxon>
        <taxon>Dasyuridae</taxon>
        <taxon>Sarcophilus</taxon>
    </lineage>
</organism>
<name>A0A7N4PIH7_SARHA</name>
<dbReference type="InterPro" id="IPR013320">
    <property type="entry name" value="ConA-like_dom_sf"/>
</dbReference>
<dbReference type="GO" id="GO:0046790">
    <property type="term" value="F:virion binding"/>
    <property type="evidence" value="ECO:0007669"/>
    <property type="project" value="Ensembl"/>
</dbReference>
<evidence type="ECO:0000313" key="13">
    <source>
        <dbReference type="Ensembl" id="ENSSHAP00000037820.1"/>
    </source>
</evidence>